<evidence type="ECO:0000256" key="2">
    <source>
        <dbReference type="ARBA" id="ARBA00022490"/>
    </source>
</evidence>
<proteinExistence type="predicted"/>
<dbReference type="GeneID" id="118239526"/>
<evidence type="ECO:0000256" key="4">
    <source>
        <dbReference type="ARBA" id="ARBA00023212"/>
    </source>
</evidence>
<dbReference type="InterPro" id="IPR028745">
    <property type="entry name" value="AKAP9/Pericentrin"/>
</dbReference>
<protein>
    <submittedName>
        <fullName evidence="7">A-kinase anchor protein 9-like</fullName>
    </submittedName>
</protein>
<evidence type="ECO:0000313" key="6">
    <source>
        <dbReference type="Proteomes" id="UP001108280"/>
    </source>
</evidence>
<reference evidence="6" key="2">
    <citation type="journal article" date="2020" name="Biotechnol. Bioeng.">
        <title>Chromosome-scale scaffolds for the Chinese hamster reference genome assembly to facilitate the study of the CHO epigenome.</title>
        <authorList>
            <person name="Hilliard W."/>
            <person name="MacDonald M."/>
            <person name="Lee K.H."/>
        </authorList>
    </citation>
    <scope>NUCLEOTIDE SEQUENCE [LARGE SCALE GENOMIC DNA]</scope>
    <source>
        <strain evidence="6">17A/GY</strain>
    </source>
</reference>
<name>A0A9J7HBX9_CRIGR</name>
<feature type="coiled-coil region" evidence="5">
    <location>
        <begin position="131"/>
        <end position="158"/>
    </location>
</feature>
<dbReference type="GO" id="GO:0015459">
    <property type="term" value="F:potassium channel regulator activity"/>
    <property type="evidence" value="ECO:0007669"/>
    <property type="project" value="TreeGrafter"/>
</dbReference>
<comment type="subcellular location">
    <subcellularLocation>
        <location evidence="1">Cytoplasm</location>
        <location evidence="1">Cytoskeleton</location>
        <location evidence="1">Microtubule organizing center</location>
        <location evidence="1">Centrosome</location>
    </subcellularLocation>
</comment>
<dbReference type="GO" id="GO:0005813">
    <property type="term" value="C:centrosome"/>
    <property type="evidence" value="ECO:0007669"/>
    <property type="project" value="UniProtKB-SubCell"/>
</dbReference>
<sequence>MTENDLAGKQHEIEELTQWLEGMRATCWTEVLQRLPSPPGALSYEFVAAIKKRDNIITRLAAHMQQSRKETDQILEEFFQLTERSEKVQFQDQHTSETLQSSTHSSAAAELALLKQQVPDQKQVLEQQYHLLNDYQKKEELKNEVTSLQEKLKVCEMVKLDGSWFVTAL</sequence>
<keyword evidence="4" id="KW-0206">Cytoskeleton</keyword>
<keyword evidence="3 5" id="KW-0175">Coiled coil</keyword>
<dbReference type="GO" id="GO:0060307">
    <property type="term" value="P:regulation of ventricular cardiac muscle cell membrane repolarization"/>
    <property type="evidence" value="ECO:0007669"/>
    <property type="project" value="TreeGrafter"/>
</dbReference>
<reference evidence="7" key="3">
    <citation type="submission" date="2025-08" db="UniProtKB">
        <authorList>
            <consortium name="RefSeq"/>
        </authorList>
    </citation>
    <scope>IDENTIFICATION</scope>
    <source>
        <strain evidence="7">17A/GY</strain>
        <tissue evidence="7">Liver</tissue>
    </source>
</reference>
<dbReference type="GO" id="GO:0005795">
    <property type="term" value="C:Golgi stack"/>
    <property type="evidence" value="ECO:0007669"/>
    <property type="project" value="TreeGrafter"/>
</dbReference>
<dbReference type="GO" id="GO:0007165">
    <property type="term" value="P:signal transduction"/>
    <property type="evidence" value="ECO:0007669"/>
    <property type="project" value="InterPro"/>
</dbReference>
<gene>
    <name evidence="7" type="primary">LOC118239526</name>
</gene>
<keyword evidence="2" id="KW-0963">Cytoplasm</keyword>
<dbReference type="GO" id="GO:0097060">
    <property type="term" value="C:synaptic membrane"/>
    <property type="evidence" value="ECO:0007669"/>
    <property type="project" value="TreeGrafter"/>
</dbReference>
<evidence type="ECO:0000256" key="5">
    <source>
        <dbReference type="SAM" id="Coils"/>
    </source>
</evidence>
<dbReference type="GO" id="GO:0060090">
    <property type="term" value="F:molecular adaptor activity"/>
    <property type="evidence" value="ECO:0007669"/>
    <property type="project" value="InterPro"/>
</dbReference>
<organism evidence="6 7">
    <name type="scientific">Cricetulus griseus</name>
    <name type="common">Chinese hamster</name>
    <name type="synonym">Cricetulus barabensis griseus</name>
    <dbReference type="NCBI Taxonomy" id="10029"/>
    <lineage>
        <taxon>Eukaryota</taxon>
        <taxon>Metazoa</taxon>
        <taxon>Chordata</taxon>
        <taxon>Craniata</taxon>
        <taxon>Vertebrata</taxon>
        <taxon>Euteleostomi</taxon>
        <taxon>Mammalia</taxon>
        <taxon>Eutheria</taxon>
        <taxon>Euarchontoglires</taxon>
        <taxon>Glires</taxon>
        <taxon>Rodentia</taxon>
        <taxon>Myomorpha</taxon>
        <taxon>Muroidea</taxon>
        <taxon>Cricetidae</taxon>
        <taxon>Cricetinae</taxon>
        <taxon>Cricetulus</taxon>
    </lineage>
</organism>
<dbReference type="AlphaFoldDB" id="A0A9J7HBX9"/>
<dbReference type="KEGG" id="cge:118239526"/>
<dbReference type="Proteomes" id="UP001108280">
    <property type="component" value="Chromosome 1"/>
</dbReference>
<reference evidence="6" key="1">
    <citation type="journal article" date="2018" name="Biotechnol. Bioeng.">
        <title>A reference genome of the Chinese hamster based on a hybrid assembly strategy.</title>
        <authorList>
            <person name="Rupp O."/>
            <person name="MacDonald M.L."/>
            <person name="Li S."/>
            <person name="Dhiman H."/>
            <person name="Polson S."/>
            <person name="Griep S."/>
            <person name="Heffner K."/>
            <person name="Hernandez I."/>
            <person name="Brinkrolf K."/>
            <person name="Jadhav V."/>
            <person name="Samoudi M."/>
            <person name="Hao H."/>
            <person name="Kingham B."/>
            <person name="Goesmann A."/>
            <person name="Betenbaugh M.J."/>
            <person name="Lewis N.E."/>
            <person name="Borth N."/>
            <person name="Lee K.H."/>
        </authorList>
    </citation>
    <scope>NUCLEOTIDE SEQUENCE [LARGE SCALE GENOMIC DNA]</scope>
    <source>
        <strain evidence="6">17A/GY</strain>
    </source>
</reference>
<dbReference type="GO" id="GO:0005801">
    <property type="term" value="C:cis-Golgi network"/>
    <property type="evidence" value="ECO:0007669"/>
    <property type="project" value="TreeGrafter"/>
</dbReference>
<evidence type="ECO:0000256" key="3">
    <source>
        <dbReference type="ARBA" id="ARBA00023054"/>
    </source>
</evidence>
<dbReference type="GO" id="GO:0051661">
    <property type="term" value="P:maintenance of centrosome location"/>
    <property type="evidence" value="ECO:0007669"/>
    <property type="project" value="TreeGrafter"/>
</dbReference>
<keyword evidence="6" id="KW-1185">Reference proteome</keyword>
<dbReference type="PANTHER" id="PTHR44981">
    <property type="entry name" value="PERICENTRIN-LIKE PROTEIN, ISOFORM F"/>
    <property type="match status" value="1"/>
</dbReference>
<accession>A0A9J7HBX9</accession>
<dbReference type="PANTHER" id="PTHR44981:SF1">
    <property type="entry name" value="A-KINASE ANCHOR PROTEIN 9"/>
    <property type="match status" value="1"/>
</dbReference>
<evidence type="ECO:0000256" key="1">
    <source>
        <dbReference type="ARBA" id="ARBA00004300"/>
    </source>
</evidence>
<dbReference type="GO" id="GO:0034237">
    <property type="term" value="F:protein kinase A regulatory subunit binding"/>
    <property type="evidence" value="ECO:0007669"/>
    <property type="project" value="TreeGrafter"/>
</dbReference>
<dbReference type="OrthoDB" id="9384169at2759"/>
<evidence type="ECO:0000313" key="7">
    <source>
        <dbReference type="RefSeq" id="XP_035307276.1"/>
    </source>
</evidence>
<dbReference type="RefSeq" id="XP_035307276.1">
    <property type="nucleotide sequence ID" value="XM_035451385.1"/>
</dbReference>
<dbReference type="GO" id="GO:1903358">
    <property type="term" value="P:regulation of Golgi organization"/>
    <property type="evidence" value="ECO:0007669"/>
    <property type="project" value="TreeGrafter"/>
</dbReference>